<accession>A0AC55DDX3</accession>
<dbReference type="RefSeq" id="XP_045149940.1">
    <property type="nucleotide sequence ID" value="XM_045294005.1"/>
</dbReference>
<evidence type="ECO:0000313" key="2">
    <source>
        <dbReference type="RefSeq" id="XP_045149940.1"/>
    </source>
</evidence>
<keyword evidence="1" id="KW-1185">Reference proteome</keyword>
<gene>
    <name evidence="2" type="primary">ANHX</name>
</gene>
<name>A0AC55DDX3_ECHTE</name>
<keyword evidence="2" id="KW-0371">Homeobox</keyword>
<dbReference type="Proteomes" id="UP000694863">
    <property type="component" value="Unplaced"/>
</dbReference>
<keyword evidence="2" id="KW-0238">DNA-binding</keyword>
<reference evidence="2" key="1">
    <citation type="submission" date="2025-08" db="UniProtKB">
        <authorList>
            <consortium name="RefSeq"/>
        </authorList>
    </citation>
    <scope>IDENTIFICATION</scope>
</reference>
<organism evidence="1 2">
    <name type="scientific">Echinops telfairi</name>
    <name type="common">Lesser hedgehog tenrec</name>
    <dbReference type="NCBI Taxonomy" id="9371"/>
    <lineage>
        <taxon>Eukaryota</taxon>
        <taxon>Metazoa</taxon>
        <taxon>Chordata</taxon>
        <taxon>Craniata</taxon>
        <taxon>Vertebrata</taxon>
        <taxon>Euteleostomi</taxon>
        <taxon>Mammalia</taxon>
        <taxon>Eutheria</taxon>
        <taxon>Afrotheria</taxon>
        <taxon>Tenrecidae</taxon>
        <taxon>Tenrecinae</taxon>
        <taxon>Echinops</taxon>
    </lineage>
</organism>
<evidence type="ECO:0000313" key="1">
    <source>
        <dbReference type="Proteomes" id="UP000694863"/>
    </source>
</evidence>
<sequence>MQRFLMLLEESESRPDRPPPAELVALAGRLCRDLEDDLDQAGPLVEAVLRSPLRLYLLESEAVILVCVLVLDRREQHQAACKLLEGCRVPGGSLELVEAWNDIHYHMTMRRLGVDTLSPLQTFRCRKKNPPPPSLCPEGLRSRHFSGDVRKKLRDFALAVSPYPDKAQRDTLSLETSLSAEQVYNWFANYRRRQKALLQRSEPDPGTATQDGHAASGSAPKPPGPSGDPCADPEGVVRPQWPGLAETASPQTMETSRGLWAPLAPASGFPEIPAEPAAPRYCAQGTQIPTLAGVSFQTLAEEPQPTGSSVCCVSRSLPRGEMDQEGSAQDPVPFVPVYPGPGFCPLAAGSIAAGPSPDPPRSWLMTLATVSSGEASLQMRGPVPSQELGFTMSCPDAALAVSPGFTDTPGGNPQTMCLEEGPGTSGGHVGLQAGSFLGTQPALPPLEFILPQRPETAPAMSSFPGVGVTSAVALSPPLLSSQVQRSAGQASSDAVWGGADAL</sequence>
<proteinExistence type="predicted"/>
<protein>
    <submittedName>
        <fullName evidence="2">Anomalous homeobox protein</fullName>
    </submittedName>
</protein>